<dbReference type="InterPro" id="IPR011008">
    <property type="entry name" value="Dimeric_a/b-barrel"/>
</dbReference>
<evidence type="ECO:0000259" key="1">
    <source>
        <dbReference type="Pfam" id="PF03992"/>
    </source>
</evidence>
<evidence type="ECO:0000313" key="3">
    <source>
        <dbReference type="Proteomes" id="UP000315167"/>
    </source>
</evidence>
<name>A0A562KUT0_9GAMM</name>
<keyword evidence="3" id="KW-1185">Reference proteome</keyword>
<dbReference type="Proteomes" id="UP000315167">
    <property type="component" value="Unassembled WGS sequence"/>
</dbReference>
<comment type="caution">
    <text evidence="2">The sequence shown here is derived from an EMBL/GenBank/DDBJ whole genome shotgun (WGS) entry which is preliminary data.</text>
</comment>
<dbReference type="SUPFAM" id="SSF54909">
    <property type="entry name" value="Dimeric alpha+beta barrel"/>
    <property type="match status" value="1"/>
</dbReference>
<dbReference type="Pfam" id="PF03992">
    <property type="entry name" value="ABM"/>
    <property type="match status" value="1"/>
</dbReference>
<evidence type="ECO:0000313" key="2">
    <source>
        <dbReference type="EMBL" id="TWH99178.1"/>
    </source>
</evidence>
<dbReference type="Gene3D" id="3.30.70.100">
    <property type="match status" value="1"/>
</dbReference>
<organism evidence="2 3">
    <name type="scientific">Luteimonas cucumeris</name>
    <dbReference type="NCBI Taxonomy" id="985012"/>
    <lineage>
        <taxon>Bacteria</taxon>
        <taxon>Pseudomonadati</taxon>
        <taxon>Pseudomonadota</taxon>
        <taxon>Gammaproteobacteria</taxon>
        <taxon>Lysobacterales</taxon>
        <taxon>Lysobacteraceae</taxon>
        <taxon>Luteimonas</taxon>
    </lineage>
</organism>
<accession>A0A562KUT0</accession>
<sequence length="105" mass="11961">MVARLWHGVTLTAVADAYLAFLRERAVADYRATPGNLAVHILRRDEGRLSHFITLTHWQSRQAIEAFAGADITRAKYYPEDAGFLLEYEPTVQHYEIEAYPIADP</sequence>
<dbReference type="InterPro" id="IPR007138">
    <property type="entry name" value="ABM_dom"/>
</dbReference>
<dbReference type="OrthoDB" id="165208at2"/>
<proteinExistence type="predicted"/>
<dbReference type="AlphaFoldDB" id="A0A562KUT0"/>
<reference evidence="2 3" key="1">
    <citation type="journal article" date="2015" name="Stand. Genomic Sci.">
        <title>Genomic Encyclopedia of Bacterial and Archaeal Type Strains, Phase III: the genomes of soil and plant-associated and newly described type strains.</title>
        <authorList>
            <person name="Whitman W.B."/>
            <person name="Woyke T."/>
            <person name="Klenk H.P."/>
            <person name="Zhou Y."/>
            <person name="Lilburn T.G."/>
            <person name="Beck B.J."/>
            <person name="De Vos P."/>
            <person name="Vandamme P."/>
            <person name="Eisen J.A."/>
            <person name="Garrity G."/>
            <person name="Hugenholtz P."/>
            <person name="Kyrpides N.C."/>
        </authorList>
    </citation>
    <scope>NUCLEOTIDE SEQUENCE [LARGE SCALE GENOMIC DNA]</scope>
    <source>
        <strain evidence="2 3">CGMCC 1.10821</strain>
    </source>
</reference>
<dbReference type="RefSeq" id="WP_144900650.1">
    <property type="nucleotide sequence ID" value="NZ_VLKN01000012.1"/>
</dbReference>
<feature type="domain" description="ABM" evidence="1">
    <location>
        <begin position="15"/>
        <end position="71"/>
    </location>
</feature>
<gene>
    <name evidence="2" type="ORF">IP90_03169</name>
</gene>
<dbReference type="EMBL" id="VLKN01000012">
    <property type="protein sequence ID" value="TWH99178.1"/>
    <property type="molecule type" value="Genomic_DNA"/>
</dbReference>
<protein>
    <recommendedName>
        <fullName evidence="1">ABM domain-containing protein</fullName>
    </recommendedName>
</protein>